<gene>
    <name evidence="1" type="ORF">ACMD2_23366</name>
</gene>
<name>A0A199VID8_ANACO</name>
<comment type="caution">
    <text evidence="1">The sequence shown here is derived from an EMBL/GenBank/DDBJ whole genome shotgun (WGS) entry which is preliminary data.</text>
</comment>
<sequence length="214" mass="22344">MAAATATAARSVLRASPFSLRSAVARLASESGASRSPLLRLPKRSSVASRFFRCPAEMSFCAESLMPMHSATAAALMTSMLSVSLRGYGWLSEAKNNVRVNRERERESERARRTLVIASCEEDRPGLVADEALGDPGGAELAAAAAAGAGGDAAVVDDGGGGDDLGSEGVAGFSWSTFVNVGFLFADAVAPQPLRCCVVATQTLDRERTGTRMR</sequence>
<organism evidence="1 2">
    <name type="scientific">Ananas comosus</name>
    <name type="common">Pineapple</name>
    <name type="synonym">Ananas ananas</name>
    <dbReference type="NCBI Taxonomy" id="4615"/>
    <lineage>
        <taxon>Eukaryota</taxon>
        <taxon>Viridiplantae</taxon>
        <taxon>Streptophyta</taxon>
        <taxon>Embryophyta</taxon>
        <taxon>Tracheophyta</taxon>
        <taxon>Spermatophyta</taxon>
        <taxon>Magnoliopsida</taxon>
        <taxon>Liliopsida</taxon>
        <taxon>Poales</taxon>
        <taxon>Bromeliaceae</taxon>
        <taxon>Bromelioideae</taxon>
        <taxon>Ananas</taxon>
    </lineage>
</organism>
<dbReference type="EMBL" id="LSRQ01001727">
    <property type="protein sequence ID" value="OAY76768.1"/>
    <property type="molecule type" value="Genomic_DNA"/>
</dbReference>
<evidence type="ECO:0000313" key="2">
    <source>
        <dbReference type="Proteomes" id="UP000092600"/>
    </source>
</evidence>
<dbReference type="GO" id="GO:0005739">
    <property type="term" value="C:mitochondrion"/>
    <property type="evidence" value="ECO:0007669"/>
    <property type="project" value="TreeGrafter"/>
</dbReference>
<reference evidence="1 2" key="1">
    <citation type="journal article" date="2016" name="DNA Res.">
        <title>The draft genome of MD-2 pineapple using hybrid error correction of long reads.</title>
        <authorList>
            <person name="Redwan R.M."/>
            <person name="Saidin A."/>
            <person name="Kumar S.V."/>
        </authorList>
    </citation>
    <scope>NUCLEOTIDE SEQUENCE [LARGE SCALE GENOMIC DNA]</scope>
    <source>
        <strain evidence="2">cv. MD2</strain>
        <tissue evidence="1">Leaf</tissue>
    </source>
</reference>
<accession>A0A199VID8</accession>
<protein>
    <submittedName>
        <fullName evidence="1">Protein NUCLEAR FUSION DEFECTIVE 6, chloroplastic/mitochondrial</fullName>
    </submittedName>
</protein>
<dbReference type="STRING" id="4615.A0A199VID8"/>
<dbReference type="Proteomes" id="UP000092600">
    <property type="component" value="Unassembled WGS sequence"/>
</dbReference>
<dbReference type="PANTHER" id="PTHR33156:SF59">
    <property type="entry name" value="PROTEIN NUCLEAR FUSION DEFECTIVE 6, CHLOROPLASTIC_MITOCHONDRIAL-LIKE"/>
    <property type="match status" value="1"/>
</dbReference>
<evidence type="ECO:0000313" key="1">
    <source>
        <dbReference type="EMBL" id="OAY76768.1"/>
    </source>
</evidence>
<dbReference type="PANTHER" id="PTHR33156">
    <property type="entry name" value="OS02G0230000 PROTEIN"/>
    <property type="match status" value="1"/>
</dbReference>
<proteinExistence type="predicted"/>
<dbReference type="InterPro" id="IPR043459">
    <property type="entry name" value="NFD6/NOXY2-like"/>
</dbReference>
<dbReference type="AlphaFoldDB" id="A0A199VID8"/>